<sequence length="273" mass="30291">MKVGYLGPKNSFTFQAANSIVEEEQLVAFASIPLSLQALENNQIDYVVVPIENSLEGSVHASIDRLFNQTDLQVYQEIILPIRQQFLMKEDALPEKILSHPQALAQSQHFLETNYPNVPLEAVASTTFAAEYVANHSGNVAAIASQAAAKEYGLQIIAPDIQDNQLNQTRFWLIGKTQSEPLSLEPPQKVTLFVTLPTNTPGALYKVLAAFAWRNIDLSKIESRPLKTSLGEYFFIIDVTLTDNQILIQNAIEEISLLNGTVRQIGAYPITIH</sequence>
<dbReference type="PROSITE" id="PS51171">
    <property type="entry name" value="PREPHENATE_DEHYDR_3"/>
    <property type="match status" value="1"/>
</dbReference>
<protein>
    <recommendedName>
        <fullName evidence="3 9">Prephenate dehydratase</fullName>
        <shortName evidence="9">PDT</shortName>
        <ecNumber evidence="2 9">4.2.1.51</ecNumber>
    </recommendedName>
</protein>
<dbReference type="InterPro" id="IPR018528">
    <property type="entry name" value="Preph_deHydtase_CS"/>
</dbReference>
<dbReference type="NCBIfam" id="NF008865">
    <property type="entry name" value="PRK11898.1"/>
    <property type="match status" value="1"/>
</dbReference>
<evidence type="ECO:0000256" key="1">
    <source>
        <dbReference type="ARBA" id="ARBA00004741"/>
    </source>
</evidence>
<dbReference type="SUPFAM" id="SSF53850">
    <property type="entry name" value="Periplasmic binding protein-like II"/>
    <property type="match status" value="1"/>
</dbReference>
<gene>
    <name evidence="9" type="primary">pheA</name>
    <name evidence="12" type="ORF">BAU17_06260</name>
</gene>
<dbReference type="CDD" id="cd04905">
    <property type="entry name" value="ACT_CM-PDT"/>
    <property type="match status" value="1"/>
</dbReference>
<accession>A0ABQ6YWL2</accession>
<evidence type="ECO:0000259" key="11">
    <source>
        <dbReference type="PROSITE" id="PS51671"/>
    </source>
</evidence>
<evidence type="ECO:0000256" key="4">
    <source>
        <dbReference type="ARBA" id="ARBA00022605"/>
    </source>
</evidence>
<reference evidence="12 13" key="1">
    <citation type="submission" date="2016-06" db="EMBL/GenBank/DDBJ databases">
        <title>Four novel species of enterococci isolated from chicken manure.</title>
        <authorList>
            <person name="Van Tyne D."/>
        </authorList>
    </citation>
    <scope>NUCLEOTIDE SEQUENCE [LARGE SCALE GENOMIC DNA]</scope>
    <source>
        <strain evidence="12 13">CU12B</strain>
    </source>
</reference>
<evidence type="ECO:0000313" key="13">
    <source>
        <dbReference type="Proteomes" id="UP000782705"/>
    </source>
</evidence>
<dbReference type="PROSITE" id="PS51671">
    <property type="entry name" value="ACT"/>
    <property type="match status" value="1"/>
</dbReference>
<dbReference type="InterPro" id="IPR045865">
    <property type="entry name" value="ACT-like_dom_sf"/>
</dbReference>
<dbReference type="PANTHER" id="PTHR21022">
    <property type="entry name" value="PREPHENATE DEHYDRATASE P PROTEIN"/>
    <property type="match status" value="1"/>
</dbReference>
<evidence type="ECO:0000256" key="8">
    <source>
        <dbReference type="ARBA" id="ARBA00047848"/>
    </source>
</evidence>
<evidence type="ECO:0000256" key="2">
    <source>
        <dbReference type="ARBA" id="ARBA00013147"/>
    </source>
</evidence>
<keyword evidence="13" id="KW-1185">Reference proteome</keyword>
<dbReference type="RefSeq" id="WP_161903304.1">
    <property type="nucleotide sequence ID" value="NZ_MAEL01000057.1"/>
</dbReference>
<dbReference type="PROSITE" id="PS00858">
    <property type="entry name" value="PREPHENATE_DEHYDR_2"/>
    <property type="match status" value="1"/>
</dbReference>
<feature type="domain" description="ACT" evidence="11">
    <location>
        <begin position="192"/>
        <end position="267"/>
    </location>
</feature>
<evidence type="ECO:0000256" key="6">
    <source>
        <dbReference type="ARBA" id="ARBA00023222"/>
    </source>
</evidence>
<dbReference type="EC" id="4.2.1.51" evidence="2 9"/>
<dbReference type="Gene3D" id="3.40.190.10">
    <property type="entry name" value="Periplasmic binding protein-like II"/>
    <property type="match status" value="2"/>
</dbReference>
<comment type="pathway">
    <text evidence="1 9">Amino-acid biosynthesis; L-phenylalanine biosynthesis; phenylpyruvate from prephenate: step 1/1.</text>
</comment>
<keyword evidence="7 9" id="KW-0456">Lyase</keyword>
<dbReference type="InterPro" id="IPR002912">
    <property type="entry name" value="ACT_dom"/>
</dbReference>
<dbReference type="Gene3D" id="3.30.70.260">
    <property type="match status" value="1"/>
</dbReference>
<dbReference type="PROSITE" id="PS00857">
    <property type="entry name" value="PREPHENATE_DEHYDR_1"/>
    <property type="match status" value="1"/>
</dbReference>
<evidence type="ECO:0000256" key="9">
    <source>
        <dbReference type="RuleBase" id="RU361254"/>
    </source>
</evidence>
<feature type="domain" description="Prephenate dehydratase" evidence="10">
    <location>
        <begin position="2"/>
        <end position="176"/>
    </location>
</feature>
<evidence type="ECO:0000256" key="5">
    <source>
        <dbReference type="ARBA" id="ARBA00023141"/>
    </source>
</evidence>
<dbReference type="InterPro" id="IPR001086">
    <property type="entry name" value="Preph_deHydtase"/>
</dbReference>
<dbReference type="Pfam" id="PF01842">
    <property type="entry name" value="ACT"/>
    <property type="match status" value="1"/>
</dbReference>
<dbReference type="Proteomes" id="UP000782705">
    <property type="component" value="Unassembled WGS sequence"/>
</dbReference>
<keyword evidence="5 9" id="KW-0057">Aromatic amino acid biosynthesis</keyword>
<comment type="caution">
    <text evidence="12">The sequence shown here is derived from an EMBL/GenBank/DDBJ whole genome shotgun (WGS) entry which is preliminary data.</text>
</comment>
<evidence type="ECO:0000256" key="3">
    <source>
        <dbReference type="ARBA" id="ARBA00021872"/>
    </source>
</evidence>
<dbReference type="PANTHER" id="PTHR21022:SF19">
    <property type="entry name" value="PREPHENATE DEHYDRATASE-RELATED"/>
    <property type="match status" value="1"/>
</dbReference>
<dbReference type="SUPFAM" id="SSF55021">
    <property type="entry name" value="ACT-like"/>
    <property type="match status" value="1"/>
</dbReference>
<proteinExistence type="predicted"/>
<evidence type="ECO:0000313" key="12">
    <source>
        <dbReference type="EMBL" id="KAF1301521.1"/>
    </source>
</evidence>
<evidence type="ECO:0000256" key="7">
    <source>
        <dbReference type="ARBA" id="ARBA00023239"/>
    </source>
</evidence>
<name>A0ABQ6YWL2_9ENTE</name>
<evidence type="ECO:0000259" key="10">
    <source>
        <dbReference type="PROSITE" id="PS51171"/>
    </source>
</evidence>
<organism evidence="12 13">
    <name type="scientific">Candidatus Enterococcus willemsii</name>
    <dbReference type="NCBI Taxonomy" id="1857215"/>
    <lineage>
        <taxon>Bacteria</taxon>
        <taxon>Bacillati</taxon>
        <taxon>Bacillota</taxon>
        <taxon>Bacilli</taxon>
        <taxon>Lactobacillales</taxon>
        <taxon>Enterococcaceae</taxon>
        <taxon>Enterococcus</taxon>
    </lineage>
</organism>
<comment type="catalytic activity">
    <reaction evidence="8 9">
        <text>prephenate + H(+) = 3-phenylpyruvate + CO2 + H2O</text>
        <dbReference type="Rhea" id="RHEA:21648"/>
        <dbReference type="ChEBI" id="CHEBI:15377"/>
        <dbReference type="ChEBI" id="CHEBI:15378"/>
        <dbReference type="ChEBI" id="CHEBI:16526"/>
        <dbReference type="ChEBI" id="CHEBI:18005"/>
        <dbReference type="ChEBI" id="CHEBI:29934"/>
        <dbReference type="EC" id="4.2.1.51"/>
    </reaction>
</comment>
<dbReference type="EMBL" id="MAEL01000057">
    <property type="protein sequence ID" value="KAF1301521.1"/>
    <property type="molecule type" value="Genomic_DNA"/>
</dbReference>
<keyword evidence="4 9" id="KW-0028">Amino-acid biosynthesis</keyword>
<dbReference type="Pfam" id="PF00800">
    <property type="entry name" value="PDT"/>
    <property type="match status" value="1"/>
</dbReference>
<keyword evidence="6 9" id="KW-0584">Phenylalanine biosynthesis</keyword>